<evidence type="ECO:0000313" key="10">
    <source>
        <dbReference type="Proteomes" id="UP000549052"/>
    </source>
</evidence>
<dbReference type="RefSeq" id="WP_246711606.1">
    <property type="nucleotide sequence ID" value="NZ_JACGXN010000001.1"/>
</dbReference>
<dbReference type="GO" id="GO:0008453">
    <property type="term" value="F:alanine-glyoxylate transaminase activity"/>
    <property type="evidence" value="ECO:0007669"/>
    <property type="project" value="TreeGrafter"/>
</dbReference>
<keyword evidence="4 9" id="KW-0808">Transferase</keyword>
<dbReference type="InterPro" id="IPR015424">
    <property type="entry name" value="PyrdxlP-dep_Trfase"/>
</dbReference>
<comment type="similarity">
    <text evidence="2">Belongs to the class-V pyridoxal-phosphate-dependent aminotransferase family.</text>
</comment>
<comment type="cofactor">
    <cofactor evidence="1 7">
        <name>pyridoxal 5'-phosphate</name>
        <dbReference type="ChEBI" id="CHEBI:597326"/>
    </cofactor>
</comment>
<protein>
    <submittedName>
        <fullName evidence="9">Pyridoxamine--pyruvate transaminase</fullName>
        <ecNumber evidence="9">2.6.1.30</ecNumber>
    </submittedName>
</protein>
<dbReference type="AlphaFoldDB" id="A0A839EER1"/>
<keyword evidence="10" id="KW-1185">Reference proteome</keyword>
<feature type="modified residue" description="N6-(pyridoxal phosphate)lysine" evidence="7">
    <location>
        <position position="192"/>
    </location>
</feature>
<dbReference type="Gene3D" id="3.90.1150.10">
    <property type="entry name" value="Aspartate Aminotransferase, domain 1"/>
    <property type="match status" value="1"/>
</dbReference>
<dbReference type="NCBIfam" id="NF046070">
    <property type="entry name" value="PyrdoxPyrvTramin"/>
    <property type="match status" value="1"/>
</dbReference>
<evidence type="ECO:0000256" key="6">
    <source>
        <dbReference type="PIRSR" id="PIRSR000524-1"/>
    </source>
</evidence>
<evidence type="ECO:0000256" key="2">
    <source>
        <dbReference type="ARBA" id="ARBA00009236"/>
    </source>
</evidence>
<dbReference type="GO" id="GO:0004760">
    <property type="term" value="F:L-serine-pyruvate transaminase activity"/>
    <property type="evidence" value="ECO:0007669"/>
    <property type="project" value="TreeGrafter"/>
</dbReference>
<dbReference type="EMBL" id="JACGXN010000001">
    <property type="protein sequence ID" value="MBA8876805.1"/>
    <property type="molecule type" value="Genomic_DNA"/>
</dbReference>
<dbReference type="Proteomes" id="UP000549052">
    <property type="component" value="Unassembled WGS sequence"/>
</dbReference>
<accession>A0A839EER1</accession>
<evidence type="ECO:0000259" key="8">
    <source>
        <dbReference type="Pfam" id="PF00266"/>
    </source>
</evidence>
<evidence type="ECO:0000256" key="1">
    <source>
        <dbReference type="ARBA" id="ARBA00001933"/>
    </source>
</evidence>
<organism evidence="9 10">
    <name type="scientific">Phyllobacterium myrsinacearum</name>
    <dbReference type="NCBI Taxonomy" id="28101"/>
    <lineage>
        <taxon>Bacteria</taxon>
        <taxon>Pseudomonadati</taxon>
        <taxon>Pseudomonadota</taxon>
        <taxon>Alphaproteobacteria</taxon>
        <taxon>Hyphomicrobiales</taxon>
        <taxon>Phyllobacteriaceae</taxon>
        <taxon>Phyllobacterium</taxon>
    </lineage>
</organism>
<dbReference type="SUPFAM" id="SSF53383">
    <property type="entry name" value="PLP-dependent transferases"/>
    <property type="match status" value="1"/>
</dbReference>
<evidence type="ECO:0000313" key="9">
    <source>
        <dbReference type="EMBL" id="MBA8876805.1"/>
    </source>
</evidence>
<keyword evidence="5 7" id="KW-0663">Pyridoxal phosphate</keyword>
<evidence type="ECO:0000256" key="5">
    <source>
        <dbReference type="ARBA" id="ARBA00022898"/>
    </source>
</evidence>
<dbReference type="GO" id="GO:0047300">
    <property type="term" value="F:pyridoxamine-pyruvate transaminase activity"/>
    <property type="evidence" value="ECO:0007669"/>
    <property type="project" value="UniProtKB-EC"/>
</dbReference>
<dbReference type="PIRSF" id="PIRSF000524">
    <property type="entry name" value="SPT"/>
    <property type="match status" value="1"/>
</dbReference>
<keyword evidence="9" id="KW-0670">Pyruvate</keyword>
<name>A0A839EER1_9HYPH</name>
<feature type="binding site" evidence="6">
    <location>
        <position position="340"/>
    </location>
    <ligand>
        <name>substrate</name>
    </ligand>
</feature>
<evidence type="ECO:0000256" key="4">
    <source>
        <dbReference type="ARBA" id="ARBA00022679"/>
    </source>
</evidence>
<keyword evidence="3 9" id="KW-0032">Aminotransferase</keyword>
<evidence type="ECO:0000256" key="7">
    <source>
        <dbReference type="PIRSR" id="PIRSR000524-50"/>
    </source>
</evidence>
<dbReference type="Pfam" id="PF00266">
    <property type="entry name" value="Aminotran_5"/>
    <property type="match status" value="1"/>
</dbReference>
<feature type="domain" description="Aminotransferase class V" evidence="8">
    <location>
        <begin position="97"/>
        <end position="332"/>
    </location>
</feature>
<dbReference type="PANTHER" id="PTHR21152:SF24">
    <property type="entry name" value="ALANINE--GLYOXYLATE AMINOTRANSFERASE 1"/>
    <property type="match status" value="1"/>
</dbReference>
<dbReference type="EC" id="2.6.1.30" evidence="9"/>
<proteinExistence type="inferred from homology"/>
<dbReference type="GO" id="GO:0019265">
    <property type="term" value="P:glycine biosynthetic process, by transamination of glyoxylate"/>
    <property type="evidence" value="ECO:0007669"/>
    <property type="project" value="TreeGrafter"/>
</dbReference>
<dbReference type="InterPro" id="IPR015421">
    <property type="entry name" value="PyrdxlP-dep_Trfase_major"/>
</dbReference>
<reference evidence="9 10" key="1">
    <citation type="submission" date="2020-07" db="EMBL/GenBank/DDBJ databases">
        <title>Genomic Encyclopedia of Type Strains, Phase IV (KMG-V): Genome sequencing to study the core and pangenomes of soil and plant-associated prokaryotes.</title>
        <authorList>
            <person name="Whitman W."/>
        </authorList>
    </citation>
    <scope>NUCLEOTIDE SEQUENCE [LARGE SCALE GENOMIC DNA]</scope>
    <source>
        <strain evidence="9 10">AN3</strain>
    </source>
</reference>
<dbReference type="InterPro" id="IPR015422">
    <property type="entry name" value="PyrdxlP-dep_Trfase_small"/>
</dbReference>
<dbReference type="PANTHER" id="PTHR21152">
    <property type="entry name" value="AMINOTRANSFERASE CLASS V"/>
    <property type="match status" value="1"/>
</dbReference>
<evidence type="ECO:0000256" key="3">
    <source>
        <dbReference type="ARBA" id="ARBA00022576"/>
    </source>
</evidence>
<dbReference type="InterPro" id="IPR000192">
    <property type="entry name" value="Aminotrans_V_dom"/>
</dbReference>
<dbReference type="InterPro" id="IPR024169">
    <property type="entry name" value="SP_NH2Trfase/AEP_transaminase"/>
</dbReference>
<sequence length="373" mass="39874">MLPIPPLMLTTGPVPAYPQVLAALGRPILYDYDPAFQSFYADVIEKLRLALRQGTAPVIMQGEAILGIEAAAAALIGRDDVVLNLVSGVYGKGFANWAARYGKEVVELAVPYDDIIDPQAVREALRQRPDITIVSLCHHDTPSGTLNPLNEIGAVVAEHGAFLIVDAVSSFGGMDVHPREAHVDIFITSPSKCLGSTPGLSLISVSERAWAKIEANPDAPRGSFLSLLGWKGASEPGKPFPVTPSIAEIYALDAALDLYAGEGAENVWARHAETAEITRNGLLELGLKLWPKKLEFCAPTTTAFKLPDGFSDTALRDRLRDEHGILLSLGRADTAGKLLRIGHMGASAKPDFARAAITALSQILSRPLGQTHP</sequence>
<gene>
    <name evidence="9" type="ORF">FHW16_000487</name>
</gene>
<dbReference type="Gene3D" id="3.40.640.10">
    <property type="entry name" value="Type I PLP-dependent aspartate aminotransferase-like (Major domain)"/>
    <property type="match status" value="1"/>
</dbReference>
<comment type="caution">
    <text evidence="9">The sequence shown here is derived from an EMBL/GenBank/DDBJ whole genome shotgun (WGS) entry which is preliminary data.</text>
</comment>